<keyword evidence="2" id="KW-0677">Repeat</keyword>
<keyword evidence="6" id="KW-0472">Membrane</keyword>
<dbReference type="SMART" id="SM00032">
    <property type="entry name" value="CCP"/>
    <property type="match status" value="6"/>
</dbReference>
<keyword evidence="6" id="KW-1133">Transmembrane helix</keyword>
<feature type="domain" description="Sushi" evidence="8">
    <location>
        <begin position="142"/>
        <end position="201"/>
    </location>
</feature>
<feature type="domain" description="Sushi" evidence="8">
    <location>
        <begin position="265"/>
        <end position="321"/>
    </location>
</feature>
<evidence type="ECO:0000256" key="3">
    <source>
        <dbReference type="ARBA" id="ARBA00023157"/>
    </source>
</evidence>
<evidence type="ECO:0000256" key="6">
    <source>
        <dbReference type="SAM" id="Phobius"/>
    </source>
</evidence>
<keyword evidence="10" id="KW-1185">Reference proteome</keyword>
<dbReference type="PANTHER" id="PTHR19325">
    <property type="entry name" value="COMPLEMENT COMPONENT-RELATED SUSHI DOMAIN-CONTAINING"/>
    <property type="match status" value="1"/>
</dbReference>
<feature type="domain" description="Sushi" evidence="8">
    <location>
        <begin position="22"/>
        <end position="84"/>
    </location>
</feature>
<dbReference type="InterPro" id="IPR000436">
    <property type="entry name" value="Sushi_SCR_CCP_dom"/>
</dbReference>
<dbReference type="PROSITE" id="PS50923">
    <property type="entry name" value="SUSHI"/>
    <property type="match status" value="6"/>
</dbReference>
<feature type="chain" id="PRO_5035327932" evidence="7">
    <location>
        <begin position="22"/>
        <end position="455"/>
    </location>
</feature>
<evidence type="ECO:0000256" key="4">
    <source>
        <dbReference type="ARBA" id="ARBA00023180"/>
    </source>
</evidence>
<dbReference type="EMBL" id="QNUK01000041">
    <property type="protein sequence ID" value="KAF5905652.1"/>
    <property type="molecule type" value="Genomic_DNA"/>
</dbReference>
<feature type="signal peptide" evidence="7">
    <location>
        <begin position="1"/>
        <end position="21"/>
    </location>
</feature>
<comment type="caution">
    <text evidence="9">The sequence shown here is derived from an EMBL/GenBank/DDBJ whole genome shotgun (WGS) entry which is preliminary data.</text>
</comment>
<feature type="domain" description="Sushi" evidence="8">
    <location>
        <begin position="202"/>
        <end position="264"/>
    </location>
</feature>
<dbReference type="AlphaFoldDB" id="A0A8J4URU3"/>
<evidence type="ECO:0000256" key="1">
    <source>
        <dbReference type="ARBA" id="ARBA00022659"/>
    </source>
</evidence>
<feature type="disulfide bond" evidence="5">
    <location>
        <begin position="55"/>
        <end position="82"/>
    </location>
</feature>
<evidence type="ECO:0000259" key="8">
    <source>
        <dbReference type="PROSITE" id="PS50923"/>
    </source>
</evidence>
<dbReference type="CDD" id="cd00033">
    <property type="entry name" value="CCP"/>
    <property type="match status" value="5"/>
</dbReference>
<accession>A0A8J4URU3</accession>
<evidence type="ECO:0000313" key="10">
    <source>
        <dbReference type="Proteomes" id="UP000727407"/>
    </source>
</evidence>
<evidence type="ECO:0000313" key="9">
    <source>
        <dbReference type="EMBL" id="KAF5905652.1"/>
    </source>
</evidence>
<gene>
    <name evidence="9" type="ORF">DAT39_004624</name>
</gene>
<keyword evidence="3 5" id="KW-1015">Disulfide bond</keyword>
<dbReference type="Pfam" id="PF00084">
    <property type="entry name" value="Sushi"/>
    <property type="match status" value="6"/>
</dbReference>
<dbReference type="SUPFAM" id="SSF57535">
    <property type="entry name" value="Complement control module/SCR domain"/>
    <property type="match status" value="6"/>
</dbReference>
<feature type="disulfide bond" evidence="5">
    <location>
        <begin position="235"/>
        <end position="262"/>
    </location>
</feature>
<keyword evidence="9" id="KW-0675">Receptor</keyword>
<feature type="transmembrane region" description="Helical" evidence="6">
    <location>
        <begin position="398"/>
        <end position="422"/>
    </location>
</feature>
<organism evidence="9 10">
    <name type="scientific">Clarias magur</name>
    <name type="common">Asian catfish</name>
    <name type="synonym">Macropteronotus magur</name>
    <dbReference type="NCBI Taxonomy" id="1594786"/>
    <lineage>
        <taxon>Eukaryota</taxon>
        <taxon>Metazoa</taxon>
        <taxon>Chordata</taxon>
        <taxon>Craniata</taxon>
        <taxon>Vertebrata</taxon>
        <taxon>Euteleostomi</taxon>
        <taxon>Actinopterygii</taxon>
        <taxon>Neopterygii</taxon>
        <taxon>Teleostei</taxon>
        <taxon>Ostariophysi</taxon>
        <taxon>Siluriformes</taxon>
        <taxon>Clariidae</taxon>
        <taxon>Clarias</taxon>
    </lineage>
</organism>
<keyword evidence="1 5" id="KW-0768">Sushi</keyword>
<comment type="caution">
    <text evidence="5">Lacks conserved residue(s) required for the propagation of feature annotation.</text>
</comment>
<keyword evidence="7" id="KW-0732">Signal</keyword>
<feature type="domain" description="Sushi" evidence="8">
    <location>
        <begin position="85"/>
        <end position="141"/>
    </location>
</feature>
<sequence length="455" mass="50090">MKKVLWTRLLFLVAFVSRGEAGECLKPELNGNVVFTDSALLKNNFPNGSSVTLECAVGYEVANGSDTVTCQSGNWSEQKLICKKKDCGLPRSTPNLSYSTPDGTLFGAYIKPICDSGYYLQGSSYRQCLASGWTGRSKCLMVTCGKIPEIPHSIIVSKPQKEILAFNDVIEYSCEDTFTLEGNGSVVCQQNGKYSSLPRCEGKCFEPELEGNVLLTDSARLQNDFPHGSKVTLQCAVGYEVANGPDTITCLNGKWSMQDLICKKKDCGPPRSTLNMKYIIPNGTLFGAYIRPVCDSGYYLQGSSNRQCLATGWTGSSNCLSITCGKLPEIPHSIIVSQSEKVIFEFKDVIEYSCEDTYTLEGNGSVVCLQNGKYSSLPQCKEMESGGTLKYFHDNLNAGIITIVIIAIIIIVILSVLGRFIYQKRKGSYDTGEDKREKDAFIHQKSFNLIQSQYK</sequence>
<dbReference type="Proteomes" id="UP000727407">
    <property type="component" value="Unassembled WGS sequence"/>
</dbReference>
<reference evidence="9" key="1">
    <citation type="submission" date="2020-07" db="EMBL/GenBank/DDBJ databases">
        <title>Clarias magur genome sequencing, assembly and annotation.</title>
        <authorList>
            <person name="Kushwaha B."/>
            <person name="Kumar R."/>
            <person name="Das P."/>
            <person name="Joshi C.G."/>
            <person name="Kumar D."/>
            <person name="Nagpure N.S."/>
            <person name="Pandey M."/>
            <person name="Agarwal S."/>
            <person name="Srivastava S."/>
            <person name="Singh M."/>
            <person name="Sahoo L."/>
            <person name="Jayasankar P."/>
            <person name="Meher P.K."/>
            <person name="Koringa P.G."/>
            <person name="Iquebal M.A."/>
            <person name="Das S.P."/>
            <person name="Bit A."/>
            <person name="Patnaik S."/>
            <person name="Patel N."/>
            <person name="Shah T.M."/>
            <person name="Hinsu A."/>
            <person name="Jena J.K."/>
        </authorList>
    </citation>
    <scope>NUCLEOTIDE SEQUENCE</scope>
    <source>
        <strain evidence="9">CIFAMagur01</strain>
        <tissue evidence="9">Testis</tissue>
    </source>
</reference>
<name>A0A8J4URU3_CLAMG</name>
<keyword evidence="4" id="KW-0325">Glycoprotein</keyword>
<feature type="non-terminal residue" evidence="9">
    <location>
        <position position="455"/>
    </location>
</feature>
<evidence type="ECO:0000256" key="7">
    <source>
        <dbReference type="SAM" id="SignalP"/>
    </source>
</evidence>
<feature type="domain" description="Sushi" evidence="8">
    <location>
        <begin position="322"/>
        <end position="382"/>
    </location>
</feature>
<protein>
    <submittedName>
        <fullName evidence="9">Complement component receptor 1-like protein</fullName>
    </submittedName>
</protein>
<dbReference type="PANTHER" id="PTHR19325:SF569">
    <property type="entry name" value="COMPLEMENT COMPONENT 4 BINDING PROTEIN, SECRETORY-RELATED"/>
    <property type="match status" value="1"/>
</dbReference>
<evidence type="ECO:0000256" key="2">
    <source>
        <dbReference type="ARBA" id="ARBA00022737"/>
    </source>
</evidence>
<proteinExistence type="predicted"/>
<dbReference type="Gene3D" id="2.10.70.10">
    <property type="entry name" value="Complement Module, domain 1"/>
    <property type="match status" value="6"/>
</dbReference>
<dbReference type="OrthoDB" id="8961654at2759"/>
<evidence type="ECO:0000256" key="5">
    <source>
        <dbReference type="PROSITE-ProRule" id="PRU00302"/>
    </source>
</evidence>
<keyword evidence="6" id="KW-0812">Transmembrane</keyword>
<dbReference type="InterPro" id="IPR035976">
    <property type="entry name" value="Sushi/SCR/CCP_sf"/>
</dbReference>
<dbReference type="InterPro" id="IPR050350">
    <property type="entry name" value="Compl-Cell_Adhes-Reg"/>
</dbReference>